<proteinExistence type="predicted"/>
<reference evidence="3" key="1">
    <citation type="journal article" date="2013" name="Science">
        <title>The Amborella genome and the evolution of flowering plants.</title>
        <authorList>
            <consortium name="Amborella Genome Project"/>
        </authorList>
    </citation>
    <scope>NUCLEOTIDE SEQUENCE [LARGE SCALE GENOMIC DNA]</scope>
</reference>
<dbReference type="HOGENOM" id="CLU_2674408_0_0_1"/>
<organism evidence="2 3">
    <name type="scientific">Amborella trichopoda</name>
    <dbReference type="NCBI Taxonomy" id="13333"/>
    <lineage>
        <taxon>Eukaryota</taxon>
        <taxon>Viridiplantae</taxon>
        <taxon>Streptophyta</taxon>
        <taxon>Embryophyta</taxon>
        <taxon>Tracheophyta</taxon>
        <taxon>Spermatophyta</taxon>
        <taxon>Magnoliopsida</taxon>
        <taxon>Amborellales</taxon>
        <taxon>Amborellaceae</taxon>
        <taxon>Amborella</taxon>
    </lineage>
</organism>
<evidence type="ECO:0000313" key="3">
    <source>
        <dbReference type="Proteomes" id="UP000017836"/>
    </source>
</evidence>
<dbReference type="Proteomes" id="UP000017836">
    <property type="component" value="Unassembled WGS sequence"/>
</dbReference>
<evidence type="ECO:0000256" key="1">
    <source>
        <dbReference type="SAM" id="MobiDB-lite"/>
    </source>
</evidence>
<name>W1P425_AMBTC</name>
<dbReference type="AlphaFoldDB" id="W1P425"/>
<accession>W1P425</accession>
<protein>
    <submittedName>
        <fullName evidence="2">Uncharacterized protein</fullName>
    </submittedName>
</protein>
<dbReference type="Gramene" id="ERN01690">
    <property type="protein sequence ID" value="ERN01690"/>
    <property type="gene ID" value="AMTR_s00090p00157790"/>
</dbReference>
<sequence length="75" mass="7569">MAIGHATMVFTVGGAHGGRRGVMGARGKAGERTAVGTVKTHGDRREGEKARGDRGGNAAYVGELKNGQCCVGIAS</sequence>
<feature type="compositionally biased region" description="Basic and acidic residues" evidence="1">
    <location>
        <begin position="40"/>
        <end position="54"/>
    </location>
</feature>
<gene>
    <name evidence="2" type="ORF">AMTR_s00090p00157790</name>
</gene>
<keyword evidence="3" id="KW-1185">Reference proteome</keyword>
<dbReference type="EMBL" id="KI394757">
    <property type="protein sequence ID" value="ERN01690.1"/>
    <property type="molecule type" value="Genomic_DNA"/>
</dbReference>
<evidence type="ECO:0000313" key="2">
    <source>
        <dbReference type="EMBL" id="ERN01690.1"/>
    </source>
</evidence>
<feature type="region of interest" description="Disordered" evidence="1">
    <location>
        <begin position="15"/>
        <end position="56"/>
    </location>
</feature>